<keyword evidence="2" id="KW-1185">Reference proteome</keyword>
<organism evidence="1 2">
    <name type="scientific">Desulfovibrio intestinalis</name>
    <dbReference type="NCBI Taxonomy" id="58621"/>
    <lineage>
        <taxon>Bacteria</taxon>
        <taxon>Pseudomonadati</taxon>
        <taxon>Thermodesulfobacteriota</taxon>
        <taxon>Desulfovibrionia</taxon>
        <taxon>Desulfovibrionales</taxon>
        <taxon>Desulfovibrionaceae</taxon>
        <taxon>Desulfovibrio</taxon>
    </lineage>
</organism>
<proteinExistence type="predicted"/>
<dbReference type="EMBL" id="JACHGO010000004">
    <property type="protein sequence ID" value="MBB5143438.1"/>
    <property type="molecule type" value="Genomic_DNA"/>
</dbReference>
<accession>A0A7W8C0Q3</accession>
<gene>
    <name evidence="1" type="ORF">HNQ38_001535</name>
</gene>
<evidence type="ECO:0000313" key="2">
    <source>
        <dbReference type="Proteomes" id="UP000539075"/>
    </source>
</evidence>
<dbReference type="AlphaFoldDB" id="A0A7W8C0Q3"/>
<protein>
    <submittedName>
        <fullName evidence="1">Uncharacterized protein</fullName>
    </submittedName>
</protein>
<comment type="caution">
    <text evidence="1">The sequence shown here is derived from an EMBL/GenBank/DDBJ whole genome shotgun (WGS) entry which is preliminary data.</text>
</comment>
<dbReference type="Proteomes" id="UP000539075">
    <property type="component" value="Unassembled WGS sequence"/>
</dbReference>
<sequence>MADFGAEWLYNQLKSLSVYIYKSFEGRFKYIYINVEKY</sequence>
<reference evidence="1 2" key="1">
    <citation type="submission" date="2020-08" db="EMBL/GenBank/DDBJ databases">
        <title>Genomic Encyclopedia of Type Strains, Phase IV (KMG-IV): sequencing the most valuable type-strain genomes for metagenomic binning, comparative biology and taxonomic classification.</title>
        <authorList>
            <person name="Goeker M."/>
        </authorList>
    </citation>
    <scope>NUCLEOTIDE SEQUENCE [LARGE SCALE GENOMIC DNA]</scope>
    <source>
        <strain evidence="1 2">DSM 11275</strain>
    </source>
</reference>
<evidence type="ECO:0000313" key="1">
    <source>
        <dbReference type="EMBL" id="MBB5143438.1"/>
    </source>
</evidence>
<name>A0A7W8C0Q3_9BACT</name>